<keyword evidence="2" id="KW-1133">Transmembrane helix</keyword>
<feature type="domain" description="Saccharopine dehydrogenase NADP binding" evidence="3">
    <location>
        <begin position="21"/>
        <end position="153"/>
    </location>
</feature>
<evidence type="ECO:0000256" key="2">
    <source>
        <dbReference type="SAM" id="Phobius"/>
    </source>
</evidence>
<dbReference type="AlphaFoldDB" id="A0A9P0DZ14"/>
<dbReference type="InterPro" id="IPR005097">
    <property type="entry name" value="Sacchrp_dh_NADP-bd"/>
</dbReference>
<dbReference type="Pfam" id="PF03435">
    <property type="entry name" value="Sacchrp_dh_NADP"/>
    <property type="match status" value="1"/>
</dbReference>
<dbReference type="OrthoDB" id="10268090at2759"/>
<dbReference type="Proteomes" id="UP001153737">
    <property type="component" value="Chromosome 9"/>
</dbReference>
<dbReference type="GO" id="GO:0005739">
    <property type="term" value="C:mitochondrion"/>
    <property type="evidence" value="ECO:0007669"/>
    <property type="project" value="TreeGrafter"/>
</dbReference>
<dbReference type="Gene3D" id="3.40.50.720">
    <property type="entry name" value="NAD(P)-binding Rossmann-like Domain"/>
    <property type="match status" value="1"/>
</dbReference>
<reference evidence="4" key="2">
    <citation type="submission" date="2022-10" db="EMBL/GenBank/DDBJ databases">
        <authorList>
            <consortium name="ENA_rothamsted_submissions"/>
            <consortium name="culmorum"/>
            <person name="King R."/>
        </authorList>
    </citation>
    <scope>NUCLEOTIDE SEQUENCE</scope>
</reference>
<keyword evidence="2" id="KW-0472">Membrane</keyword>
<name>A0A9P0DZ14_PHACE</name>
<dbReference type="GO" id="GO:0005886">
    <property type="term" value="C:plasma membrane"/>
    <property type="evidence" value="ECO:0007669"/>
    <property type="project" value="TreeGrafter"/>
</dbReference>
<evidence type="ECO:0000259" key="3">
    <source>
        <dbReference type="Pfam" id="PF03435"/>
    </source>
</evidence>
<organism evidence="4 5">
    <name type="scientific">Phaedon cochleariae</name>
    <name type="common">Mustard beetle</name>
    <dbReference type="NCBI Taxonomy" id="80249"/>
    <lineage>
        <taxon>Eukaryota</taxon>
        <taxon>Metazoa</taxon>
        <taxon>Ecdysozoa</taxon>
        <taxon>Arthropoda</taxon>
        <taxon>Hexapoda</taxon>
        <taxon>Insecta</taxon>
        <taxon>Pterygota</taxon>
        <taxon>Neoptera</taxon>
        <taxon>Endopterygota</taxon>
        <taxon>Coleoptera</taxon>
        <taxon>Polyphaga</taxon>
        <taxon>Cucujiformia</taxon>
        <taxon>Chrysomeloidea</taxon>
        <taxon>Chrysomelidae</taxon>
        <taxon>Chrysomelinae</taxon>
        <taxon>Chrysomelini</taxon>
        <taxon>Phaedon</taxon>
    </lineage>
</organism>
<sequence>MPEEMEKSDRSSMAADRLDLLVFGATGLTGKHAIPFIHEIASSRSLTWGIAGRSAKKMRELLQQKETELGRDLSRIPVIVADITNEESLLAMAKKSKVLLNCCGPFRSLGRPVVEACIKAGTHQVDVNGEPQYMEKLQLEKHEDTERKGVYILSACGLDSIPCELAILHLQKEFDGVLNSVVTYFEEEQEGKRLPGCAANYTTWASSITASSNWGELNNLRKKLFRTKMPDLQPKLRKRILPFRNDLVDGWMVPMPGPDHSVIERTQRYFYETKGKRPIQVECFYAEKSLWNVLVLAVLFLLFCILCRFEFGRRMLLNYPEIFSYGTFVKDEVPTQEKLDNTVFRLTLCGEGWTNAGGRIDRNTQYKEPCNGRIVSQVSGRNPWYGATALCVVAAGVIVATESNKMPSRGGVYTPGVAFADTSMRQLLDQNGLTFEILCKKAI</sequence>
<dbReference type="EMBL" id="OU896715">
    <property type="protein sequence ID" value="CAH1183821.1"/>
    <property type="molecule type" value="Genomic_DNA"/>
</dbReference>
<evidence type="ECO:0000313" key="5">
    <source>
        <dbReference type="Proteomes" id="UP001153737"/>
    </source>
</evidence>
<feature type="transmembrane region" description="Helical" evidence="2">
    <location>
        <begin position="290"/>
        <end position="309"/>
    </location>
</feature>
<keyword evidence="2" id="KW-0812">Transmembrane</keyword>
<dbReference type="GO" id="GO:0009247">
    <property type="term" value="P:glycolipid biosynthetic process"/>
    <property type="evidence" value="ECO:0007669"/>
    <property type="project" value="TreeGrafter"/>
</dbReference>
<evidence type="ECO:0000256" key="1">
    <source>
        <dbReference type="ARBA" id="ARBA00038048"/>
    </source>
</evidence>
<protein>
    <recommendedName>
        <fullName evidence="3">Saccharopine dehydrogenase NADP binding domain-containing protein</fullName>
    </recommendedName>
</protein>
<dbReference type="GO" id="GO:0005811">
    <property type="term" value="C:lipid droplet"/>
    <property type="evidence" value="ECO:0007669"/>
    <property type="project" value="TreeGrafter"/>
</dbReference>
<dbReference type="FunFam" id="3.40.50.720:FF:000178">
    <property type="entry name" value="Saccharopine dehydrogenase-like oxidoreductase"/>
    <property type="match status" value="1"/>
</dbReference>
<comment type="similarity">
    <text evidence="1">Belongs to the saccharopine dehydrogenase family.</text>
</comment>
<dbReference type="InterPro" id="IPR051276">
    <property type="entry name" value="Saccharopine_DH-like_oxidrdct"/>
</dbReference>
<dbReference type="PANTHER" id="PTHR12286">
    <property type="entry name" value="SACCHAROPINE DEHYDROGENASE-LIKE OXIDOREDUCTASE"/>
    <property type="match status" value="1"/>
</dbReference>
<dbReference type="PANTHER" id="PTHR12286:SF5">
    <property type="entry name" value="SACCHAROPINE DEHYDROGENASE-LIKE OXIDOREDUCTASE"/>
    <property type="match status" value="1"/>
</dbReference>
<dbReference type="SUPFAM" id="SSF51735">
    <property type="entry name" value="NAD(P)-binding Rossmann-fold domains"/>
    <property type="match status" value="1"/>
</dbReference>
<gene>
    <name evidence="4" type="ORF">PHAECO_LOCUS12390</name>
</gene>
<proteinExistence type="inferred from homology"/>
<accession>A0A9P0DZ14</accession>
<keyword evidence="5" id="KW-1185">Reference proteome</keyword>
<evidence type="ECO:0000313" key="4">
    <source>
        <dbReference type="EMBL" id="CAH1183821.1"/>
    </source>
</evidence>
<reference evidence="4" key="1">
    <citation type="submission" date="2022-01" db="EMBL/GenBank/DDBJ databases">
        <authorList>
            <person name="King R."/>
        </authorList>
    </citation>
    <scope>NUCLEOTIDE SEQUENCE</scope>
</reference>
<dbReference type="InterPro" id="IPR036291">
    <property type="entry name" value="NAD(P)-bd_dom_sf"/>
</dbReference>